<keyword evidence="11 12" id="KW-0998">Cell outer membrane</keyword>
<evidence type="ECO:0000256" key="8">
    <source>
        <dbReference type="ARBA" id="ARBA00023077"/>
    </source>
</evidence>
<dbReference type="AlphaFoldDB" id="A0A2V1JYF2"/>
<evidence type="ECO:0000259" key="17">
    <source>
        <dbReference type="Pfam" id="PF00593"/>
    </source>
</evidence>
<evidence type="ECO:0000256" key="11">
    <source>
        <dbReference type="ARBA" id="ARBA00023237"/>
    </source>
</evidence>
<evidence type="ECO:0000256" key="16">
    <source>
        <dbReference type="SAM" id="SignalP"/>
    </source>
</evidence>
<comment type="caution">
    <text evidence="19">The sequence shown here is derived from an EMBL/GenBank/DDBJ whole genome shotgun (WGS) entry which is preliminary data.</text>
</comment>
<evidence type="ECO:0000259" key="18">
    <source>
        <dbReference type="Pfam" id="PF07715"/>
    </source>
</evidence>
<evidence type="ECO:0000256" key="9">
    <source>
        <dbReference type="ARBA" id="ARBA00023136"/>
    </source>
</evidence>
<dbReference type="PROSITE" id="PS52016">
    <property type="entry name" value="TONB_DEPENDENT_REC_3"/>
    <property type="match status" value="1"/>
</dbReference>
<feature type="domain" description="TonB-dependent receptor-like beta-barrel" evidence="17">
    <location>
        <begin position="279"/>
        <end position="686"/>
    </location>
</feature>
<dbReference type="GO" id="GO:0044718">
    <property type="term" value="P:siderophore transmembrane transport"/>
    <property type="evidence" value="ECO:0007669"/>
    <property type="project" value="TreeGrafter"/>
</dbReference>
<comment type="similarity">
    <text evidence="2 12 15">Belongs to the TonB-dependent receptor family.</text>
</comment>
<dbReference type="InterPro" id="IPR039426">
    <property type="entry name" value="TonB-dep_rcpt-like"/>
</dbReference>
<dbReference type="Gene3D" id="2.40.170.20">
    <property type="entry name" value="TonB-dependent receptor, beta-barrel domain"/>
    <property type="match status" value="1"/>
</dbReference>
<dbReference type="EMBL" id="QETA01000002">
    <property type="protein sequence ID" value="PWF23922.1"/>
    <property type="molecule type" value="Genomic_DNA"/>
</dbReference>
<evidence type="ECO:0000256" key="10">
    <source>
        <dbReference type="ARBA" id="ARBA00023170"/>
    </source>
</evidence>
<dbReference type="Gene3D" id="2.170.130.10">
    <property type="entry name" value="TonB-dependent receptor, plug domain"/>
    <property type="match status" value="1"/>
</dbReference>
<evidence type="ECO:0000256" key="6">
    <source>
        <dbReference type="ARBA" id="ARBA00022729"/>
    </source>
</evidence>
<evidence type="ECO:0000256" key="14">
    <source>
        <dbReference type="PROSITE-ProRule" id="PRU10144"/>
    </source>
</evidence>
<keyword evidence="5 12" id="KW-0812">Transmembrane</keyword>
<feature type="domain" description="TonB-dependent receptor plug" evidence="18">
    <location>
        <begin position="58"/>
        <end position="171"/>
    </location>
</feature>
<evidence type="ECO:0000313" key="19">
    <source>
        <dbReference type="EMBL" id="PWF23922.1"/>
    </source>
</evidence>
<dbReference type="InterPro" id="IPR012910">
    <property type="entry name" value="Plug_dom"/>
</dbReference>
<proteinExistence type="inferred from homology"/>
<feature type="short sequence motif" description="TonB box" evidence="13">
    <location>
        <begin position="46"/>
        <end position="52"/>
    </location>
</feature>
<accession>A0A2V1JYF2</accession>
<dbReference type="InterPro" id="IPR000531">
    <property type="entry name" value="Beta-barrel_TonB"/>
</dbReference>
<comment type="subcellular location">
    <subcellularLocation>
        <location evidence="1 12">Cell outer membrane</location>
        <topology evidence="1 12">Multi-pass membrane protein</topology>
    </subcellularLocation>
</comment>
<feature type="short sequence motif" description="TonB C-terminal box" evidence="14">
    <location>
        <begin position="710"/>
        <end position="727"/>
    </location>
</feature>
<dbReference type="InterPro" id="IPR037066">
    <property type="entry name" value="Plug_dom_sf"/>
</dbReference>
<dbReference type="PANTHER" id="PTHR30069:SF53">
    <property type="entry name" value="COLICIN I RECEPTOR-RELATED"/>
    <property type="match status" value="1"/>
</dbReference>
<dbReference type="InterPro" id="IPR036942">
    <property type="entry name" value="Beta-barrel_TonB_sf"/>
</dbReference>
<reference evidence="20" key="1">
    <citation type="submission" date="2018-05" db="EMBL/GenBank/DDBJ databases">
        <authorList>
            <person name="Li Y."/>
        </authorList>
    </citation>
    <scope>NUCLEOTIDE SEQUENCE [LARGE SCALE GENOMIC DNA]</scope>
    <source>
        <strain evidence="20">3d-2-2</strain>
    </source>
</reference>
<name>A0A2V1JYF2_9BURK</name>
<protein>
    <submittedName>
        <fullName evidence="19">TonB-dependent receptor</fullName>
    </submittedName>
</protein>
<gene>
    <name evidence="19" type="ORF">DD235_06215</name>
</gene>
<evidence type="ECO:0000256" key="15">
    <source>
        <dbReference type="RuleBase" id="RU003357"/>
    </source>
</evidence>
<sequence length="727" mass="79108">MRRAYSGVHMHQPTRLALALSGAFAIGSLPAQAQTQTRTAVDSLDTIVVSAAGFEQDIKQAPASISVITHEELASKDFSSIAEAIGDIEGVDIGDSAGKTGGLNISIRGMPSDYTLIMIDGRRQNVAGNVTPNGFGETSTSFIPPLSAIERIEVIRGPMSTLYGSDAMGGVVNIITKKVSPEWGGSLTLGSTLQTDNRFGHNQDANVYVSGPIKQDVLGVALRGSIFHRGASNISYPVATGADAVPVMGANPVKYTNTSVGAKFSLTPNADHDIVLDIDSQRQKYDNSDSARYVGTVDNPALGTYGGYADTQRFNRHQYSLSHTGRLGFGTIESVLSRNETETLGRTIPRGVPGKEPGSDRTLEIKTTILDSKLILPIDTSWGEHLLTVGGQWQDGKMTDAVATNDFKYEQWALFVENEYRPIHDLALTAGVRYDHHDAFGGHTSPRGYIVWTSTPNWTFKGGVSAGYKTPRLDQLADGIIGFGGQGRFPLIGTPTLKPEKSLSTEVGVLYDSLDGFTSTLTLFNNDFKDKIASGPGVPNCSFAGDPNRPGCVDFGYFPSQDTYGQSINVDKAVTRGVEFSTRWQMNDAWAVSGNYTYTSSKQKSGANEGAPLTNTPRHMFNAKLDWVPNDTWSAWMRTEIRSSRYRSDDTVRDQLGNYKSYALFHVGGAYRVNKDVTLNAGIYNLFDKDFIDYQPYRTASGGTGYSNRYINNQEGRRFWLSATIQF</sequence>
<evidence type="ECO:0000256" key="4">
    <source>
        <dbReference type="ARBA" id="ARBA00022452"/>
    </source>
</evidence>
<keyword evidence="10 19" id="KW-0675">Receptor</keyword>
<keyword evidence="7" id="KW-0406">Ion transport</keyword>
<evidence type="ECO:0000256" key="7">
    <source>
        <dbReference type="ARBA" id="ARBA00023065"/>
    </source>
</evidence>
<dbReference type="Pfam" id="PF00593">
    <property type="entry name" value="TonB_dep_Rec_b-barrel"/>
    <property type="match status" value="1"/>
</dbReference>
<dbReference type="Proteomes" id="UP000245212">
    <property type="component" value="Unassembled WGS sequence"/>
</dbReference>
<dbReference type="CDD" id="cd01347">
    <property type="entry name" value="ligand_gated_channel"/>
    <property type="match status" value="1"/>
</dbReference>
<keyword evidence="20" id="KW-1185">Reference proteome</keyword>
<dbReference type="GO" id="GO:0015344">
    <property type="term" value="F:siderophore uptake transmembrane transporter activity"/>
    <property type="evidence" value="ECO:0007669"/>
    <property type="project" value="TreeGrafter"/>
</dbReference>
<evidence type="ECO:0000313" key="20">
    <source>
        <dbReference type="Proteomes" id="UP000245212"/>
    </source>
</evidence>
<keyword evidence="4 12" id="KW-1134">Transmembrane beta strand</keyword>
<dbReference type="InterPro" id="IPR010916">
    <property type="entry name" value="TonB_box_CS"/>
</dbReference>
<dbReference type="PROSITE" id="PS01156">
    <property type="entry name" value="TONB_DEPENDENT_REC_2"/>
    <property type="match status" value="1"/>
</dbReference>
<dbReference type="Pfam" id="PF07715">
    <property type="entry name" value="Plug"/>
    <property type="match status" value="1"/>
</dbReference>
<evidence type="ECO:0000256" key="12">
    <source>
        <dbReference type="PROSITE-ProRule" id="PRU01360"/>
    </source>
</evidence>
<feature type="signal peptide" evidence="16">
    <location>
        <begin position="1"/>
        <end position="33"/>
    </location>
</feature>
<dbReference type="GO" id="GO:0009279">
    <property type="term" value="C:cell outer membrane"/>
    <property type="evidence" value="ECO:0007669"/>
    <property type="project" value="UniProtKB-SubCell"/>
</dbReference>
<dbReference type="PROSITE" id="PS00430">
    <property type="entry name" value="TONB_DEPENDENT_REC_1"/>
    <property type="match status" value="1"/>
</dbReference>
<evidence type="ECO:0000256" key="3">
    <source>
        <dbReference type="ARBA" id="ARBA00022448"/>
    </source>
</evidence>
<dbReference type="InterPro" id="IPR010917">
    <property type="entry name" value="TonB_rcpt_CS"/>
</dbReference>
<evidence type="ECO:0000256" key="5">
    <source>
        <dbReference type="ARBA" id="ARBA00022692"/>
    </source>
</evidence>
<evidence type="ECO:0000256" key="2">
    <source>
        <dbReference type="ARBA" id="ARBA00009810"/>
    </source>
</evidence>
<feature type="chain" id="PRO_5015993556" evidence="16">
    <location>
        <begin position="34"/>
        <end position="727"/>
    </location>
</feature>
<keyword evidence="6 16" id="KW-0732">Signal</keyword>
<organism evidence="19 20">
    <name type="scientific">Corticimicrobacter populi</name>
    <dbReference type="NCBI Taxonomy" id="2175229"/>
    <lineage>
        <taxon>Bacteria</taxon>
        <taxon>Pseudomonadati</taxon>
        <taxon>Pseudomonadota</taxon>
        <taxon>Betaproteobacteria</taxon>
        <taxon>Burkholderiales</taxon>
        <taxon>Alcaligenaceae</taxon>
        <taxon>Corticimicrobacter</taxon>
    </lineage>
</organism>
<keyword evidence="8 13" id="KW-0798">TonB box</keyword>
<dbReference type="SUPFAM" id="SSF56935">
    <property type="entry name" value="Porins"/>
    <property type="match status" value="1"/>
</dbReference>
<keyword evidence="3 12" id="KW-0813">Transport</keyword>
<dbReference type="PANTHER" id="PTHR30069">
    <property type="entry name" value="TONB-DEPENDENT OUTER MEMBRANE RECEPTOR"/>
    <property type="match status" value="1"/>
</dbReference>
<keyword evidence="9 12" id="KW-0472">Membrane</keyword>
<evidence type="ECO:0000256" key="1">
    <source>
        <dbReference type="ARBA" id="ARBA00004571"/>
    </source>
</evidence>
<evidence type="ECO:0000256" key="13">
    <source>
        <dbReference type="PROSITE-ProRule" id="PRU10143"/>
    </source>
</evidence>